<feature type="transmembrane region" description="Helical" evidence="1">
    <location>
        <begin position="122"/>
        <end position="141"/>
    </location>
</feature>
<gene>
    <name evidence="2" type="ORF">R4146_03830</name>
</gene>
<dbReference type="EMBL" id="JAWMWH010000001">
    <property type="protein sequence ID" value="MEJ6400301.1"/>
    <property type="molecule type" value="Genomic_DNA"/>
</dbReference>
<dbReference type="InterPro" id="IPR052712">
    <property type="entry name" value="Acid_resist_chaperone_HdeD"/>
</dbReference>
<evidence type="ECO:0000313" key="3">
    <source>
        <dbReference type="Proteomes" id="UP001370590"/>
    </source>
</evidence>
<feature type="transmembrane region" description="Helical" evidence="1">
    <location>
        <begin position="7"/>
        <end position="27"/>
    </location>
</feature>
<dbReference type="PANTHER" id="PTHR34989">
    <property type="entry name" value="PROTEIN HDED"/>
    <property type="match status" value="1"/>
</dbReference>
<keyword evidence="1" id="KW-0472">Membrane</keyword>
<feature type="transmembrane region" description="Helical" evidence="1">
    <location>
        <begin position="147"/>
        <end position="167"/>
    </location>
</feature>
<feature type="transmembrane region" description="Helical" evidence="1">
    <location>
        <begin position="33"/>
        <end position="53"/>
    </location>
</feature>
<keyword evidence="1" id="KW-1133">Transmembrane helix</keyword>
<protein>
    <submittedName>
        <fullName evidence="2">DUF308 domain-containing protein</fullName>
    </submittedName>
</protein>
<comment type="caution">
    <text evidence="2">The sequence shown here is derived from an EMBL/GenBank/DDBJ whole genome shotgun (WGS) entry which is preliminary data.</text>
</comment>
<evidence type="ECO:0000313" key="2">
    <source>
        <dbReference type="EMBL" id="MEJ6400301.1"/>
    </source>
</evidence>
<name>A0ABU8SKA1_9LACO</name>
<dbReference type="Proteomes" id="UP001370590">
    <property type="component" value="Unassembled WGS sequence"/>
</dbReference>
<reference evidence="2 3" key="1">
    <citation type="submission" date="2023-10" db="EMBL/GenBank/DDBJ databases">
        <title>Nicoliella lavandulae sp. nov. isolated from Lavandula angustifolia flowers.</title>
        <authorList>
            <person name="Alcantara C."/>
            <person name="Zuniga M."/>
            <person name="Landete J.M."/>
            <person name="Monedero V."/>
        </authorList>
    </citation>
    <scope>NUCLEOTIDE SEQUENCE [LARGE SCALE GENOMIC DNA]</scope>
    <source>
        <strain evidence="2 3">Es01</strain>
    </source>
</reference>
<feature type="transmembrane region" description="Helical" evidence="1">
    <location>
        <begin position="90"/>
        <end position="110"/>
    </location>
</feature>
<evidence type="ECO:0000256" key="1">
    <source>
        <dbReference type="SAM" id="Phobius"/>
    </source>
</evidence>
<organism evidence="2 3">
    <name type="scientific">Nicoliella lavandulae</name>
    <dbReference type="NCBI Taxonomy" id="3082954"/>
    <lineage>
        <taxon>Bacteria</taxon>
        <taxon>Bacillati</taxon>
        <taxon>Bacillota</taxon>
        <taxon>Bacilli</taxon>
        <taxon>Lactobacillales</taxon>
        <taxon>Lactobacillaceae</taxon>
        <taxon>Nicoliella</taxon>
    </lineage>
</organism>
<keyword evidence="1" id="KW-0812">Transmembrane</keyword>
<dbReference type="PANTHER" id="PTHR34989:SF1">
    <property type="entry name" value="PROTEIN HDED"/>
    <property type="match status" value="1"/>
</dbReference>
<keyword evidence="3" id="KW-1185">Reference proteome</keyword>
<accession>A0ABU8SKA1</accession>
<dbReference type="RefSeq" id="WP_339960114.1">
    <property type="nucleotide sequence ID" value="NZ_JAWMWH010000001.1"/>
</dbReference>
<dbReference type="Pfam" id="PF03729">
    <property type="entry name" value="DUF308"/>
    <property type="match status" value="2"/>
</dbReference>
<sequence>MFGSRREFNPFSLLVGILSIILALIIVKNPLSSFVSLIYMIAVLLIIDGISRWSDIKSIRTYNKTWLYVGAGYDFFLGIVMFFMPVVGAVFIWFLLAVFIIYNSILELWLNQKAFSDHRGAYWINLCLGALGVVIGVIVLFKPYLAISLTLFWVAFFFMFYGVIKVIRSV</sequence>
<proteinExistence type="predicted"/>
<feature type="transmembrane region" description="Helical" evidence="1">
    <location>
        <begin position="65"/>
        <end position="84"/>
    </location>
</feature>
<dbReference type="InterPro" id="IPR005325">
    <property type="entry name" value="DUF308_memb"/>
</dbReference>